<comment type="caution">
    <text evidence="1">The sequence shown here is derived from an EMBL/GenBank/DDBJ whole genome shotgun (WGS) entry which is preliminary data.</text>
</comment>
<evidence type="ECO:0000313" key="2">
    <source>
        <dbReference type="Proteomes" id="UP000683000"/>
    </source>
</evidence>
<gene>
    <name evidence="1" type="ORF">JVT61DRAFT_14275</name>
</gene>
<name>A0A8I2YCS8_9AGAM</name>
<dbReference type="AlphaFoldDB" id="A0A8I2YCS8"/>
<protein>
    <submittedName>
        <fullName evidence="1">Uncharacterized protein</fullName>
    </submittedName>
</protein>
<proteinExistence type="predicted"/>
<accession>A0A8I2YCS8</accession>
<sequence>MADVRQRIVNHNPALPHTLMGKARNLVACETRDTGAKTSICIFCRIDVGIRVDPFGQAPLAYFVNEVGRSLNTSIWLRFHDNTMGTLANTFAMVFKRWIMDIRNPYIV</sequence>
<dbReference type="EMBL" id="JAGFBS010000075">
    <property type="protein sequence ID" value="KAG6369570.1"/>
    <property type="molecule type" value="Genomic_DNA"/>
</dbReference>
<evidence type="ECO:0000313" key="1">
    <source>
        <dbReference type="EMBL" id="KAG6369570.1"/>
    </source>
</evidence>
<reference evidence="1" key="1">
    <citation type="submission" date="2021-03" db="EMBL/GenBank/DDBJ databases">
        <title>Evolutionary innovations through gain and loss of genes in the ectomycorrhizal Boletales.</title>
        <authorList>
            <person name="Wu G."/>
            <person name="Miyauchi S."/>
            <person name="Morin E."/>
            <person name="Yang Z.-L."/>
            <person name="Xu J."/>
            <person name="Martin F.M."/>
        </authorList>
    </citation>
    <scope>NUCLEOTIDE SEQUENCE</scope>
    <source>
        <strain evidence="1">BR01</strain>
    </source>
</reference>
<dbReference type="Proteomes" id="UP000683000">
    <property type="component" value="Unassembled WGS sequence"/>
</dbReference>
<keyword evidence="2" id="KW-1185">Reference proteome</keyword>
<dbReference type="OrthoDB" id="3270899at2759"/>
<organism evidence="1 2">
    <name type="scientific">Boletus reticuloceps</name>
    <dbReference type="NCBI Taxonomy" id="495285"/>
    <lineage>
        <taxon>Eukaryota</taxon>
        <taxon>Fungi</taxon>
        <taxon>Dikarya</taxon>
        <taxon>Basidiomycota</taxon>
        <taxon>Agaricomycotina</taxon>
        <taxon>Agaricomycetes</taxon>
        <taxon>Agaricomycetidae</taxon>
        <taxon>Boletales</taxon>
        <taxon>Boletineae</taxon>
        <taxon>Boletaceae</taxon>
        <taxon>Boletoideae</taxon>
        <taxon>Boletus</taxon>
    </lineage>
</organism>